<protein>
    <recommendedName>
        <fullName evidence="5">JmjC domain-containing protein</fullName>
    </recommendedName>
</protein>
<feature type="compositionally biased region" description="Basic and acidic residues" evidence="4">
    <location>
        <begin position="358"/>
        <end position="369"/>
    </location>
</feature>
<sequence>MPPGRVKSALDEAQKDREAPVIRPGQELLFRSLWCLNIPIVVCGPRNRMQGSWTPDSFVRTHGSETVMMIKSGGFPSERVSVDHFFQEFKKTDADRGCAVKVKDWPPSTSFEQDFKQNYDAFMQAVPMPSYTRYDGFRNLIAHYGIPPPRIVSLRPDVGPKVYIATPDSSREGSTRLHLDVASAVNLLPWTSSGNPSEPGAEWYIFDPSDLKPLRGYLHSKRSSTGVGRASEEAEDPIHVQQTFINEVMLAELASHGVRPYKIQQHPGDAVFIPAGAAHQVSNVQACIKVACDFLNIEGILESSHIVQDFRWDRLPDVLQLDIVLWDAWASLCFHAANASQQPQDADLTRREKRNKRQRETDRARDDAARRKKLRKTHLQDTHLSTPAADQSYRCPLSSCAGRSRRFIELIGVFNHLCVLC</sequence>
<dbReference type="InterPro" id="IPR045109">
    <property type="entry name" value="LSDs-like"/>
</dbReference>
<dbReference type="STRING" id="1328759.A0A5C2RTW9"/>
<feature type="domain" description="JmjC" evidence="5">
    <location>
        <begin position="135"/>
        <end position="311"/>
    </location>
</feature>
<dbReference type="GO" id="GO:0046872">
    <property type="term" value="F:metal ion binding"/>
    <property type="evidence" value="ECO:0007669"/>
    <property type="project" value="UniProtKB-KW"/>
</dbReference>
<evidence type="ECO:0000259" key="5">
    <source>
        <dbReference type="PROSITE" id="PS51184"/>
    </source>
</evidence>
<evidence type="ECO:0000256" key="1">
    <source>
        <dbReference type="ARBA" id="ARBA00004123"/>
    </source>
</evidence>
<proteinExistence type="predicted"/>
<dbReference type="GO" id="GO:0031490">
    <property type="term" value="F:chromatin DNA binding"/>
    <property type="evidence" value="ECO:0007669"/>
    <property type="project" value="TreeGrafter"/>
</dbReference>
<evidence type="ECO:0000313" key="7">
    <source>
        <dbReference type="Proteomes" id="UP000313359"/>
    </source>
</evidence>
<dbReference type="AlphaFoldDB" id="A0A5C2RTW9"/>
<accession>A0A5C2RTW9</accession>
<reference evidence="6" key="1">
    <citation type="journal article" date="2018" name="Genome Biol. Evol.">
        <title>Genomics and development of Lentinus tigrinus, a white-rot wood-decaying mushroom with dimorphic fruiting bodies.</title>
        <authorList>
            <person name="Wu B."/>
            <person name="Xu Z."/>
            <person name="Knudson A."/>
            <person name="Carlson A."/>
            <person name="Chen N."/>
            <person name="Kovaka S."/>
            <person name="LaButti K."/>
            <person name="Lipzen A."/>
            <person name="Pennachio C."/>
            <person name="Riley R."/>
            <person name="Schakwitz W."/>
            <person name="Umezawa K."/>
            <person name="Ohm R.A."/>
            <person name="Grigoriev I.V."/>
            <person name="Nagy L.G."/>
            <person name="Gibbons J."/>
            <person name="Hibbett D."/>
        </authorList>
    </citation>
    <scope>NUCLEOTIDE SEQUENCE [LARGE SCALE GENOMIC DNA]</scope>
    <source>
        <strain evidence="6">ALCF2SS1-6</strain>
    </source>
</reference>
<dbReference type="GO" id="GO:0006357">
    <property type="term" value="P:regulation of transcription by RNA polymerase II"/>
    <property type="evidence" value="ECO:0007669"/>
    <property type="project" value="TreeGrafter"/>
</dbReference>
<dbReference type="GO" id="GO:0000785">
    <property type="term" value="C:chromatin"/>
    <property type="evidence" value="ECO:0007669"/>
    <property type="project" value="TreeGrafter"/>
</dbReference>
<gene>
    <name evidence="6" type="ORF">L227DRAFT_589116</name>
</gene>
<feature type="region of interest" description="Disordered" evidence="4">
    <location>
        <begin position="344"/>
        <end position="385"/>
    </location>
</feature>
<keyword evidence="2" id="KW-0479">Metal-binding</keyword>
<dbReference type="GO" id="GO:0032454">
    <property type="term" value="F:histone H3K9 demethylase activity"/>
    <property type="evidence" value="ECO:0007669"/>
    <property type="project" value="InterPro"/>
</dbReference>
<organism evidence="6 7">
    <name type="scientific">Lentinus tigrinus ALCF2SS1-6</name>
    <dbReference type="NCBI Taxonomy" id="1328759"/>
    <lineage>
        <taxon>Eukaryota</taxon>
        <taxon>Fungi</taxon>
        <taxon>Dikarya</taxon>
        <taxon>Basidiomycota</taxon>
        <taxon>Agaricomycotina</taxon>
        <taxon>Agaricomycetes</taxon>
        <taxon>Polyporales</taxon>
        <taxon>Polyporaceae</taxon>
        <taxon>Lentinus</taxon>
    </lineage>
</organism>
<evidence type="ECO:0000313" key="6">
    <source>
        <dbReference type="EMBL" id="RPD53957.1"/>
    </source>
</evidence>
<dbReference type="PANTHER" id="PTHR12549">
    <property type="entry name" value="JMJC DOMAIN-CONTAINING HISTONE DEMETHYLATION PROTEIN"/>
    <property type="match status" value="1"/>
</dbReference>
<dbReference type="GO" id="GO:0003712">
    <property type="term" value="F:transcription coregulator activity"/>
    <property type="evidence" value="ECO:0007669"/>
    <property type="project" value="TreeGrafter"/>
</dbReference>
<evidence type="ECO:0000256" key="4">
    <source>
        <dbReference type="SAM" id="MobiDB-lite"/>
    </source>
</evidence>
<keyword evidence="3" id="KW-0539">Nucleus</keyword>
<evidence type="ECO:0000256" key="3">
    <source>
        <dbReference type="ARBA" id="ARBA00023242"/>
    </source>
</evidence>
<dbReference type="Pfam" id="PF02373">
    <property type="entry name" value="JmjC"/>
    <property type="match status" value="1"/>
</dbReference>
<dbReference type="SUPFAM" id="SSF51197">
    <property type="entry name" value="Clavaminate synthase-like"/>
    <property type="match status" value="1"/>
</dbReference>
<dbReference type="EMBL" id="ML122312">
    <property type="protein sequence ID" value="RPD53957.1"/>
    <property type="molecule type" value="Genomic_DNA"/>
</dbReference>
<dbReference type="InterPro" id="IPR003347">
    <property type="entry name" value="JmjC_dom"/>
</dbReference>
<name>A0A5C2RTW9_9APHY</name>
<dbReference type="SMART" id="SM00558">
    <property type="entry name" value="JmjC"/>
    <property type="match status" value="1"/>
</dbReference>
<dbReference type="PANTHER" id="PTHR12549:SF38">
    <property type="entry name" value="JMJC DOMAIN-CONTAINING HISTONE DEMETHYLASE 2, ISOFORM A"/>
    <property type="match status" value="1"/>
</dbReference>
<dbReference type="OrthoDB" id="2754979at2759"/>
<keyword evidence="7" id="KW-1185">Reference proteome</keyword>
<evidence type="ECO:0000256" key="2">
    <source>
        <dbReference type="ARBA" id="ARBA00022723"/>
    </source>
</evidence>
<dbReference type="PROSITE" id="PS51184">
    <property type="entry name" value="JMJC"/>
    <property type="match status" value="1"/>
</dbReference>
<dbReference type="GO" id="GO:0000118">
    <property type="term" value="C:histone deacetylase complex"/>
    <property type="evidence" value="ECO:0007669"/>
    <property type="project" value="TreeGrafter"/>
</dbReference>
<dbReference type="Proteomes" id="UP000313359">
    <property type="component" value="Unassembled WGS sequence"/>
</dbReference>
<dbReference type="Gene3D" id="2.60.120.650">
    <property type="entry name" value="Cupin"/>
    <property type="match status" value="1"/>
</dbReference>
<comment type="subcellular location">
    <subcellularLocation>
        <location evidence="1">Nucleus</location>
    </subcellularLocation>
</comment>